<proteinExistence type="inferred from homology"/>
<keyword evidence="5 9" id="KW-0677">Repeat</keyword>
<evidence type="ECO:0000256" key="10">
    <source>
        <dbReference type="SAM" id="MobiDB-lite"/>
    </source>
</evidence>
<dbReference type="EMBL" id="JAVRJZ010000012">
    <property type="protein sequence ID" value="KAK2716339.1"/>
    <property type="molecule type" value="Genomic_DNA"/>
</dbReference>
<dbReference type="SMART" id="SM01166">
    <property type="entry name" value="DUF1899"/>
    <property type="match status" value="1"/>
</dbReference>
<protein>
    <recommendedName>
        <fullName evidence="9">Coronin</fullName>
    </recommendedName>
</protein>
<dbReference type="GO" id="GO:0003779">
    <property type="term" value="F:actin binding"/>
    <property type="evidence" value="ECO:0007669"/>
    <property type="project" value="UniProtKB-KW"/>
</dbReference>
<dbReference type="SUPFAM" id="SSF50978">
    <property type="entry name" value="WD40 repeat-like"/>
    <property type="match status" value="2"/>
</dbReference>
<feature type="compositionally biased region" description="Basic and acidic residues" evidence="10">
    <location>
        <begin position="711"/>
        <end position="727"/>
    </location>
</feature>
<dbReference type="Pfam" id="PF08953">
    <property type="entry name" value="DUF1899"/>
    <property type="match status" value="1"/>
</dbReference>
<feature type="region of interest" description="Disordered" evidence="10">
    <location>
        <begin position="278"/>
        <end position="301"/>
    </location>
</feature>
<reference evidence="12" key="1">
    <citation type="submission" date="2023-07" db="EMBL/GenBank/DDBJ databases">
        <title>Chromosome-level genome assembly of Artemia franciscana.</title>
        <authorList>
            <person name="Jo E."/>
        </authorList>
    </citation>
    <scope>NUCLEOTIDE SEQUENCE</scope>
    <source>
        <tissue evidence="12">Whole body</tissue>
    </source>
</reference>
<feature type="domain" description="DUF1899" evidence="11">
    <location>
        <begin position="355"/>
        <end position="419"/>
    </location>
</feature>
<evidence type="ECO:0000256" key="2">
    <source>
        <dbReference type="ARBA" id="ARBA00009482"/>
    </source>
</evidence>
<sequence>MPELQDTIYSCSWNIDGTAIAMSCKDRKIRIADPRAKKITHESESHSSQRESLVTFLKDSNKIVSSGFDSSRQRQVCLRDLRNFQKVQNTLTFDSSTGILLPLHDVDTGMTFLCGKTDTSIFYYEIGDKEPFFAEGLKHTGQQMKGACLVPKRALNVMEGEVNRILQLVAGGVVPVSYIVPRKSYRDYHADLFPETNGYDPPLTAQQWADGMNRSVSKVSLDPNMWKERPQKIVRGPLMQRREDPLEVKNGVVSSGISMTDGNESLPVKLSQQKNENLLPKPKPRIWSAPRSSLDAAPVPQPRVPSIKRTFSLRASGPFEYKKDALPMLRRSDSLRKRSDSLSLNNDTYSKDQRKFAPASKYKHLKGKVLRDKHIENIKGFDQSLPAECDGIQVNARRIAIPLSGPGGRVAIFNLENTGKIGSGVVPALVSGYKVMDLAWDPFDDSRIAIACEDSRLRIWIIPEKGLTDSSNVPDLIIESHSSAGKISLVKFHPLAKDVVAAVTSDHRIRIWDFKLPTEPKIVINSHGDQIFSIAWSPCGKFLASVSKDSLLRIFEPRTCSSKPIREGPGPTGKKGARIFWALDGELVCVTGFDKSSERHLTLYKSDDLNIPFQTTTFDTSPVLLIPYYDEDSSTVFITGKMGYFQDDLFPPTRKLWCPTMSSDEWFASKNKEPPRVSLQPEGMPNLYGLNEAMPKLPESGVKASVPSPKIENRWQKEQPKKTEEDIQRVISDRLAVDLRLEQDNREGVEESEWAEE</sequence>
<dbReference type="InterPro" id="IPR001680">
    <property type="entry name" value="WD40_rpt"/>
</dbReference>
<dbReference type="Pfam" id="PF00400">
    <property type="entry name" value="WD40"/>
    <property type="match status" value="1"/>
</dbReference>
<comment type="subcellular location">
    <subcellularLocation>
        <location evidence="1">Cytoplasm</location>
    </subcellularLocation>
</comment>
<dbReference type="PROSITE" id="PS50082">
    <property type="entry name" value="WD_REPEATS_2"/>
    <property type="match status" value="1"/>
</dbReference>
<dbReference type="InterPro" id="IPR015505">
    <property type="entry name" value="Coronin"/>
</dbReference>
<keyword evidence="3" id="KW-0963">Cytoplasm</keyword>
<dbReference type="GO" id="GO:0030036">
    <property type="term" value="P:actin cytoskeleton organization"/>
    <property type="evidence" value="ECO:0007669"/>
    <property type="project" value="UniProtKB-ARBA"/>
</dbReference>
<evidence type="ECO:0000256" key="6">
    <source>
        <dbReference type="ARBA" id="ARBA00023203"/>
    </source>
</evidence>
<comment type="caution">
    <text evidence="12">The sequence shown here is derived from an EMBL/GenBank/DDBJ whole genome shotgun (WGS) entry which is preliminary data.</text>
</comment>
<evidence type="ECO:0000313" key="13">
    <source>
        <dbReference type="Proteomes" id="UP001187531"/>
    </source>
</evidence>
<dbReference type="PANTHER" id="PTHR10856">
    <property type="entry name" value="CORONIN"/>
    <property type="match status" value="1"/>
</dbReference>
<evidence type="ECO:0000256" key="4">
    <source>
        <dbReference type="ARBA" id="ARBA00022574"/>
    </source>
</evidence>
<dbReference type="InterPro" id="IPR036322">
    <property type="entry name" value="WD40_repeat_dom_sf"/>
</dbReference>
<evidence type="ECO:0000259" key="11">
    <source>
        <dbReference type="SMART" id="SM01166"/>
    </source>
</evidence>
<dbReference type="Pfam" id="PF16300">
    <property type="entry name" value="WD40_4"/>
    <property type="match status" value="2"/>
</dbReference>
<dbReference type="PANTHER" id="PTHR10856:SF20">
    <property type="entry name" value="CORONIN-7"/>
    <property type="match status" value="1"/>
</dbReference>
<evidence type="ECO:0000256" key="1">
    <source>
        <dbReference type="ARBA" id="ARBA00004496"/>
    </source>
</evidence>
<dbReference type="InterPro" id="IPR015048">
    <property type="entry name" value="DUF1899"/>
</dbReference>
<feature type="region of interest" description="Disordered" evidence="10">
    <location>
        <begin position="700"/>
        <end position="727"/>
    </location>
</feature>
<dbReference type="PROSITE" id="PS50294">
    <property type="entry name" value="WD_REPEATS_REGION"/>
    <property type="match status" value="1"/>
</dbReference>
<comment type="similarity">
    <text evidence="2 9">Belongs to the WD repeat coronin family.</text>
</comment>
<keyword evidence="6" id="KW-0009">Actin-binding</keyword>
<evidence type="ECO:0000256" key="8">
    <source>
        <dbReference type="PROSITE-ProRule" id="PRU00221"/>
    </source>
</evidence>
<keyword evidence="13" id="KW-1185">Reference proteome</keyword>
<dbReference type="Proteomes" id="UP001187531">
    <property type="component" value="Unassembled WGS sequence"/>
</dbReference>
<accession>A0AA88L802</accession>
<feature type="repeat" description="WD" evidence="8">
    <location>
        <begin position="524"/>
        <end position="556"/>
    </location>
</feature>
<dbReference type="FunFam" id="2.130.10.10:FF:000076">
    <property type="entry name" value="Coronin"/>
    <property type="match status" value="1"/>
</dbReference>
<dbReference type="SMART" id="SM01167">
    <property type="entry name" value="DUF1900"/>
    <property type="match status" value="2"/>
</dbReference>
<evidence type="ECO:0000256" key="3">
    <source>
        <dbReference type="ARBA" id="ARBA00022490"/>
    </source>
</evidence>
<organism evidence="12 13">
    <name type="scientific">Artemia franciscana</name>
    <name type="common">Brine shrimp</name>
    <name type="synonym">Artemia sanfranciscana</name>
    <dbReference type="NCBI Taxonomy" id="6661"/>
    <lineage>
        <taxon>Eukaryota</taxon>
        <taxon>Metazoa</taxon>
        <taxon>Ecdysozoa</taxon>
        <taxon>Arthropoda</taxon>
        <taxon>Crustacea</taxon>
        <taxon>Branchiopoda</taxon>
        <taxon>Anostraca</taxon>
        <taxon>Artemiidae</taxon>
        <taxon>Artemia</taxon>
    </lineage>
</organism>
<keyword evidence="4 8" id="KW-0853">WD repeat</keyword>
<dbReference type="AlphaFoldDB" id="A0AA88L802"/>
<dbReference type="GO" id="GO:0005737">
    <property type="term" value="C:cytoplasm"/>
    <property type="evidence" value="ECO:0007669"/>
    <property type="project" value="UniProtKB-SubCell"/>
</dbReference>
<name>A0AA88L802_ARTSF</name>
<gene>
    <name evidence="12" type="ORF">QYM36_010792</name>
</gene>
<evidence type="ECO:0000256" key="5">
    <source>
        <dbReference type="ARBA" id="ARBA00022737"/>
    </source>
</evidence>
<evidence type="ECO:0000256" key="9">
    <source>
        <dbReference type="RuleBase" id="RU280818"/>
    </source>
</evidence>
<dbReference type="SMART" id="SM00320">
    <property type="entry name" value="WD40"/>
    <property type="match status" value="4"/>
</dbReference>
<evidence type="ECO:0000256" key="7">
    <source>
        <dbReference type="ARBA" id="ARBA00024838"/>
    </source>
</evidence>
<dbReference type="Gene3D" id="2.130.10.10">
    <property type="entry name" value="YVTN repeat-like/Quinoprotein amine dehydrogenase"/>
    <property type="match status" value="2"/>
</dbReference>
<dbReference type="InterPro" id="IPR015943">
    <property type="entry name" value="WD40/YVTN_repeat-like_dom_sf"/>
</dbReference>
<comment type="function">
    <text evidence="7">F-actin regulator involved in anterograde Golgi to endosome transport: upon ubiquitination via 'Lys-33'-linked ubiquitin chains by the BCR(KLHL20) E3 ubiquitin ligase complex, interacts with EPS15 and localizes to the trans-Golgi network, where it promotes actin polymerization, thereby facilitating post-Golgi trafficking. May play a role in the maintenance of the Golgi apparatus morphology.</text>
</comment>
<evidence type="ECO:0000313" key="12">
    <source>
        <dbReference type="EMBL" id="KAK2716339.1"/>
    </source>
</evidence>